<dbReference type="GeneID" id="36624231"/>
<dbReference type="Pfam" id="PF00561">
    <property type="entry name" value="Abhydrolase_1"/>
    <property type="match status" value="1"/>
</dbReference>
<dbReference type="EMBL" id="KZ679676">
    <property type="protein sequence ID" value="PTB59283.1"/>
    <property type="molecule type" value="Genomic_DNA"/>
</dbReference>
<dbReference type="GO" id="GO:0016020">
    <property type="term" value="C:membrane"/>
    <property type="evidence" value="ECO:0007669"/>
    <property type="project" value="TreeGrafter"/>
</dbReference>
<dbReference type="RefSeq" id="XP_024778960.1">
    <property type="nucleotide sequence ID" value="XM_024915662.1"/>
</dbReference>
<sequence>MQCQVSDEDVERVRDDRSAGSIRGWNFNMGGVTYEPRGQCRSQQPLSESAYSSEKNAQDFKAVCDRYGVKTAVLAGWSYGGLIATDAFSHLGPGWIRGIVYLLGVPWRSMLPEVLHSDGVNALQPLIEGDAEEVAKSLSSVLDTCFHSSSISSMSYSEHSALAGVIAQQNPTARRLLMNARHQDHTKLLQEAKHLPTMLVIGEFDRQIYWGKLDSFLKGHFPLYRLSLIEGVGHSAFWEKPEEVNPLLETFVDECR</sequence>
<name>A0A2T4AQE3_TRIHA</name>
<evidence type="ECO:0000313" key="2">
    <source>
        <dbReference type="EMBL" id="PTB59283.1"/>
    </source>
</evidence>
<gene>
    <name evidence="2" type="ORF">M431DRAFT_478377</name>
</gene>
<feature type="domain" description="AB hydrolase-1" evidence="1">
    <location>
        <begin position="32"/>
        <end position="241"/>
    </location>
</feature>
<dbReference type="SUPFAM" id="SSF53474">
    <property type="entry name" value="alpha/beta-Hydrolases"/>
    <property type="match status" value="1"/>
</dbReference>
<dbReference type="STRING" id="983964.A0A2T4AQE3"/>
<dbReference type="Proteomes" id="UP000241690">
    <property type="component" value="Unassembled WGS sequence"/>
</dbReference>
<dbReference type="PANTHER" id="PTHR43798:SF33">
    <property type="entry name" value="HYDROLASE, PUTATIVE (AFU_ORTHOLOGUE AFUA_2G14860)-RELATED"/>
    <property type="match status" value="1"/>
</dbReference>
<reference evidence="2 3" key="1">
    <citation type="submission" date="2016-07" db="EMBL/GenBank/DDBJ databases">
        <title>Multiple horizontal gene transfer events from other fungi enriched the ability of initially mycotrophic Trichoderma (Ascomycota) to feed on dead plant biomass.</title>
        <authorList>
            <consortium name="DOE Joint Genome Institute"/>
            <person name="Aerts A."/>
            <person name="Atanasova L."/>
            <person name="Chenthamara K."/>
            <person name="Zhang J."/>
            <person name="Grujic M."/>
            <person name="Henrissat B."/>
            <person name="Kuo A."/>
            <person name="Salamov A."/>
            <person name="Lipzen A."/>
            <person name="Labutti K."/>
            <person name="Barry K."/>
            <person name="Miao Y."/>
            <person name="Rahimi M.J."/>
            <person name="Shen Q."/>
            <person name="Grigoriev I.V."/>
            <person name="Kubicek C.P."/>
            <person name="Druzhinina I.S."/>
        </authorList>
    </citation>
    <scope>NUCLEOTIDE SEQUENCE [LARGE SCALE GENOMIC DNA]</scope>
    <source>
        <strain evidence="2 3">CBS 226.95</strain>
    </source>
</reference>
<dbReference type="InterPro" id="IPR050266">
    <property type="entry name" value="AB_hydrolase_sf"/>
</dbReference>
<dbReference type="InterPro" id="IPR000073">
    <property type="entry name" value="AB_hydrolase_1"/>
</dbReference>
<accession>A0A2T4AQE3</accession>
<evidence type="ECO:0000313" key="3">
    <source>
        <dbReference type="Proteomes" id="UP000241690"/>
    </source>
</evidence>
<organism evidence="2 3">
    <name type="scientific">Trichoderma harzianum CBS 226.95</name>
    <dbReference type="NCBI Taxonomy" id="983964"/>
    <lineage>
        <taxon>Eukaryota</taxon>
        <taxon>Fungi</taxon>
        <taxon>Dikarya</taxon>
        <taxon>Ascomycota</taxon>
        <taxon>Pezizomycotina</taxon>
        <taxon>Sordariomycetes</taxon>
        <taxon>Hypocreomycetidae</taxon>
        <taxon>Hypocreales</taxon>
        <taxon>Hypocreaceae</taxon>
        <taxon>Trichoderma</taxon>
    </lineage>
</organism>
<protein>
    <recommendedName>
        <fullName evidence="1">AB hydrolase-1 domain-containing protein</fullName>
    </recommendedName>
</protein>
<evidence type="ECO:0000259" key="1">
    <source>
        <dbReference type="Pfam" id="PF00561"/>
    </source>
</evidence>
<dbReference type="AlphaFoldDB" id="A0A2T4AQE3"/>
<dbReference type="PANTHER" id="PTHR43798">
    <property type="entry name" value="MONOACYLGLYCEROL LIPASE"/>
    <property type="match status" value="1"/>
</dbReference>
<dbReference type="Gene3D" id="3.40.50.1820">
    <property type="entry name" value="alpha/beta hydrolase"/>
    <property type="match status" value="1"/>
</dbReference>
<dbReference type="InterPro" id="IPR029058">
    <property type="entry name" value="AB_hydrolase_fold"/>
</dbReference>
<proteinExistence type="predicted"/>
<keyword evidence="3" id="KW-1185">Reference proteome</keyword>